<dbReference type="GO" id="GO:0003824">
    <property type="term" value="F:catalytic activity"/>
    <property type="evidence" value="ECO:0007669"/>
    <property type="project" value="InterPro"/>
</dbReference>
<gene>
    <name evidence="3" type="ORF">KPZU09_50970</name>
</gene>
<feature type="region of interest" description="Disordered" evidence="1">
    <location>
        <begin position="71"/>
        <end position="97"/>
    </location>
</feature>
<sequence length="109" mass="11957">MHYPVNVFVGKIRDYAGSRPSAIGKIQVDGELQLGDLGLNGDQQAEKKIHGGPDRALCHYPREHYADWIRDFPSRPSGSARRRSAKTSPPPGLPSKTFISAISFAGARR</sequence>
<dbReference type="GO" id="GO:0030170">
    <property type="term" value="F:pyridoxal phosphate binding"/>
    <property type="evidence" value="ECO:0007669"/>
    <property type="project" value="InterPro"/>
</dbReference>
<dbReference type="InterPro" id="IPR052353">
    <property type="entry name" value="Benzoxazolinone_Detox_Enz"/>
</dbReference>
<evidence type="ECO:0000256" key="1">
    <source>
        <dbReference type="SAM" id="MobiDB-lite"/>
    </source>
</evidence>
<protein>
    <recommendedName>
        <fullName evidence="2">MOSC domain-containing protein</fullName>
    </recommendedName>
</protein>
<dbReference type="InterPro" id="IPR011037">
    <property type="entry name" value="Pyrv_Knase-like_insert_dom_sf"/>
</dbReference>
<evidence type="ECO:0000259" key="2">
    <source>
        <dbReference type="PROSITE" id="PS51340"/>
    </source>
</evidence>
<dbReference type="SUPFAM" id="SSF50800">
    <property type="entry name" value="PK beta-barrel domain-like"/>
    <property type="match status" value="1"/>
</dbReference>
<dbReference type="PANTHER" id="PTHR30212">
    <property type="entry name" value="PROTEIN YIIM"/>
    <property type="match status" value="1"/>
</dbReference>
<dbReference type="AlphaFoldDB" id="A0A919LQG1"/>
<dbReference type="PANTHER" id="PTHR30212:SF2">
    <property type="entry name" value="PROTEIN YIIM"/>
    <property type="match status" value="1"/>
</dbReference>
<dbReference type="Proteomes" id="UP000655094">
    <property type="component" value="Unassembled WGS sequence"/>
</dbReference>
<accession>A0A919LQG1</accession>
<dbReference type="InterPro" id="IPR005302">
    <property type="entry name" value="MoCF_Sase_C"/>
</dbReference>
<dbReference type="Pfam" id="PF03473">
    <property type="entry name" value="MOSC"/>
    <property type="match status" value="1"/>
</dbReference>
<evidence type="ECO:0000313" key="3">
    <source>
        <dbReference type="EMBL" id="GHK55361.1"/>
    </source>
</evidence>
<proteinExistence type="predicted"/>
<dbReference type="GO" id="GO:0030151">
    <property type="term" value="F:molybdenum ion binding"/>
    <property type="evidence" value="ECO:0007669"/>
    <property type="project" value="InterPro"/>
</dbReference>
<dbReference type="EMBL" id="BNFF01000001">
    <property type="protein sequence ID" value="GHK55361.1"/>
    <property type="molecule type" value="Genomic_DNA"/>
</dbReference>
<dbReference type="Gene3D" id="2.40.33.20">
    <property type="entry name" value="PK beta-barrel domain-like"/>
    <property type="match status" value="1"/>
</dbReference>
<dbReference type="PROSITE" id="PS51340">
    <property type="entry name" value="MOSC"/>
    <property type="match status" value="1"/>
</dbReference>
<name>A0A919LQG1_KLEPN</name>
<comment type="caution">
    <text evidence="3">The sequence shown here is derived from an EMBL/GenBank/DDBJ whole genome shotgun (WGS) entry which is preliminary data.</text>
</comment>
<feature type="domain" description="MOSC" evidence="2">
    <location>
        <begin position="26"/>
        <end position="109"/>
    </location>
</feature>
<reference evidence="3" key="1">
    <citation type="submission" date="2020-10" db="EMBL/GenBank/DDBJ databases">
        <title>Genome Sequence of ESBL Producing Zambian Clinical Strains.</title>
        <authorList>
            <person name="Shawa M."/>
            <person name="Furuta Y."/>
            <person name="Simbotwe M."/>
            <person name="Mulenga E."/>
            <person name="Mubanga M."/>
            <person name="Mulenga G."/>
            <person name="Kaile C."/>
            <person name="Zorigt T."/>
            <person name="Hang'ombe B."/>
            <person name="Higashi H."/>
        </authorList>
    </citation>
    <scope>NUCLEOTIDE SEQUENCE</scope>
    <source>
        <strain evidence="3">Zam_UTH_09</strain>
    </source>
</reference>
<evidence type="ECO:0000313" key="4">
    <source>
        <dbReference type="Proteomes" id="UP000655094"/>
    </source>
</evidence>
<organism evidence="3 4">
    <name type="scientific">Klebsiella pneumoniae</name>
    <dbReference type="NCBI Taxonomy" id="573"/>
    <lineage>
        <taxon>Bacteria</taxon>
        <taxon>Pseudomonadati</taxon>
        <taxon>Pseudomonadota</taxon>
        <taxon>Gammaproteobacteria</taxon>
        <taxon>Enterobacterales</taxon>
        <taxon>Enterobacteriaceae</taxon>
        <taxon>Klebsiella/Raoultella group</taxon>
        <taxon>Klebsiella</taxon>
        <taxon>Klebsiella pneumoniae complex</taxon>
    </lineage>
</organism>